<dbReference type="EMBL" id="BSNG01000001">
    <property type="protein sequence ID" value="GLQ11298.1"/>
    <property type="molecule type" value="Genomic_DNA"/>
</dbReference>
<organism evidence="1 2">
    <name type="scientific">Devosia yakushimensis</name>
    <dbReference type="NCBI Taxonomy" id="470028"/>
    <lineage>
        <taxon>Bacteria</taxon>
        <taxon>Pseudomonadati</taxon>
        <taxon>Pseudomonadota</taxon>
        <taxon>Alphaproteobacteria</taxon>
        <taxon>Hyphomicrobiales</taxon>
        <taxon>Devosiaceae</taxon>
        <taxon>Devosia</taxon>
    </lineage>
</organism>
<name>A0ABQ5UJE1_9HYPH</name>
<evidence type="ECO:0000313" key="2">
    <source>
        <dbReference type="Proteomes" id="UP001161406"/>
    </source>
</evidence>
<proteinExistence type="predicted"/>
<accession>A0ABQ5UJE1</accession>
<reference evidence="1" key="2">
    <citation type="submission" date="2023-01" db="EMBL/GenBank/DDBJ databases">
        <title>Draft genome sequence of Devosia yakushimensis strain NBRC 103855.</title>
        <authorList>
            <person name="Sun Q."/>
            <person name="Mori K."/>
        </authorList>
    </citation>
    <scope>NUCLEOTIDE SEQUENCE</scope>
    <source>
        <strain evidence="1">NBRC 103855</strain>
    </source>
</reference>
<gene>
    <name evidence="1" type="ORF">GCM10007913_32300</name>
</gene>
<sequence length="63" mass="6838">MVSHDIAPSREMLAEAIAGELARQGARQVDIEALVDVIKAVIDRPAEPSEGRRPEELNATNDD</sequence>
<dbReference type="Proteomes" id="UP001161406">
    <property type="component" value="Unassembled WGS sequence"/>
</dbReference>
<evidence type="ECO:0000313" key="1">
    <source>
        <dbReference type="EMBL" id="GLQ11298.1"/>
    </source>
</evidence>
<keyword evidence="2" id="KW-1185">Reference proteome</keyword>
<reference evidence="1" key="1">
    <citation type="journal article" date="2014" name="Int. J. Syst. Evol. Microbiol.">
        <title>Complete genome of a new Firmicutes species belonging to the dominant human colonic microbiota ('Ruminococcus bicirculans') reveals two chromosomes and a selective capacity to utilize plant glucans.</title>
        <authorList>
            <consortium name="NISC Comparative Sequencing Program"/>
            <person name="Wegmann U."/>
            <person name="Louis P."/>
            <person name="Goesmann A."/>
            <person name="Henrissat B."/>
            <person name="Duncan S.H."/>
            <person name="Flint H.J."/>
        </authorList>
    </citation>
    <scope>NUCLEOTIDE SEQUENCE</scope>
    <source>
        <strain evidence="1">NBRC 103855</strain>
    </source>
</reference>
<comment type="caution">
    <text evidence="1">The sequence shown here is derived from an EMBL/GenBank/DDBJ whole genome shotgun (WGS) entry which is preliminary data.</text>
</comment>
<protein>
    <submittedName>
        <fullName evidence="1">Uncharacterized protein</fullName>
    </submittedName>
</protein>